<accession>A0AAD6RWU6</accession>
<feature type="compositionally biased region" description="Basic and acidic residues" evidence="1">
    <location>
        <begin position="337"/>
        <end position="348"/>
    </location>
</feature>
<name>A0AAD6RWU6_9AGAR</name>
<comment type="caution">
    <text evidence="2">The sequence shown here is derived from an EMBL/GenBank/DDBJ whole genome shotgun (WGS) entry which is preliminary data.</text>
</comment>
<evidence type="ECO:0000256" key="1">
    <source>
        <dbReference type="SAM" id="MobiDB-lite"/>
    </source>
</evidence>
<evidence type="ECO:0000313" key="2">
    <source>
        <dbReference type="EMBL" id="KAJ7016798.1"/>
    </source>
</evidence>
<feature type="compositionally biased region" description="Basic and acidic residues" evidence="1">
    <location>
        <begin position="318"/>
        <end position="329"/>
    </location>
</feature>
<feature type="region of interest" description="Disordered" evidence="1">
    <location>
        <begin position="284"/>
        <end position="348"/>
    </location>
</feature>
<organism evidence="2 4">
    <name type="scientific">Mycena alexandri</name>
    <dbReference type="NCBI Taxonomy" id="1745969"/>
    <lineage>
        <taxon>Eukaryota</taxon>
        <taxon>Fungi</taxon>
        <taxon>Dikarya</taxon>
        <taxon>Basidiomycota</taxon>
        <taxon>Agaricomycotina</taxon>
        <taxon>Agaricomycetes</taxon>
        <taxon>Agaricomycetidae</taxon>
        <taxon>Agaricales</taxon>
        <taxon>Marasmiineae</taxon>
        <taxon>Mycenaceae</taxon>
        <taxon>Mycena</taxon>
    </lineage>
</organism>
<dbReference type="EMBL" id="JARJCM010000084">
    <property type="protein sequence ID" value="KAJ7031171.1"/>
    <property type="molecule type" value="Genomic_DNA"/>
</dbReference>
<evidence type="ECO:0000313" key="3">
    <source>
        <dbReference type="EMBL" id="KAJ7031171.1"/>
    </source>
</evidence>
<dbReference type="AlphaFoldDB" id="A0AAD6RWU6"/>
<keyword evidence="4" id="KW-1185">Reference proteome</keyword>
<dbReference type="EMBL" id="JARJCM010000462">
    <property type="protein sequence ID" value="KAJ7016798.1"/>
    <property type="molecule type" value="Genomic_DNA"/>
</dbReference>
<sequence length="348" mass="38413">MPFSSAFHRDRLLRTKEYIPSSLFSSSVTWTRNGQRETLTKIMPGPLDPDGPDVPDAVLIAIGIVSDSNTLKVGPVGNWSTYSNDQWKKKEFAGAKYTFTILKPRNDPVFAPDFPITVAALKKLQTAISKTHTNKWLIVQDGEDAIRFSFNVFEKNDGSNNDTDIDINSWPVPSECRDELEKISNSHVLRPFLVFDIDQSPIAPNDIASKLKGALVECSFSLVHHAFPDNDSFSGIIQQVVILRAPQIKPPSPYKATKPYRPVSLTPEEVHAEEQRAVKAFTLPISAGPSNLPAPAKRQASHELEGSVPKRANTGETAHAKEGLKEQDRPPTPNALEEGKEKAKAKDT</sequence>
<protein>
    <submittedName>
        <fullName evidence="2">Uncharacterized protein</fullName>
    </submittedName>
</protein>
<evidence type="ECO:0000313" key="4">
    <source>
        <dbReference type="Proteomes" id="UP001218188"/>
    </source>
</evidence>
<gene>
    <name evidence="3" type="ORF">C8F04DRAFT_1263202</name>
    <name evidence="2" type="ORF">C8F04DRAFT_1280603</name>
</gene>
<dbReference type="Proteomes" id="UP001218188">
    <property type="component" value="Unassembled WGS sequence"/>
</dbReference>
<proteinExistence type="predicted"/>
<reference evidence="2" key="1">
    <citation type="submission" date="2023-03" db="EMBL/GenBank/DDBJ databases">
        <title>Massive genome expansion in bonnet fungi (Mycena s.s.) driven by repeated elements and novel gene families across ecological guilds.</title>
        <authorList>
            <consortium name="Lawrence Berkeley National Laboratory"/>
            <person name="Harder C.B."/>
            <person name="Miyauchi S."/>
            <person name="Viragh M."/>
            <person name="Kuo A."/>
            <person name="Thoen E."/>
            <person name="Andreopoulos B."/>
            <person name="Lu D."/>
            <person name="Skrede I."/>
            <person name="Drula E."/>
            <person name="Henrissat B."/>
            <person name="Morin E."/>
            <person name="Kohler A."/>
            <person name="Barry K."/>
            <person name="LaButti K."/>
            <person name="Morin E."/>
            <person name="Salamov A."/>
            <person name="Lipzen A."/>
            <person name="Mereny Z."/>
            <person name="Hegedus B."/>
            <person name="Baldrian P."/>
            <person name="Stursova M."/>
            <person name="Weitz H."/>
            <person name="Taylor A."/>
            <person name="Grigoriev I.V."/>
            <person name="Nagy L.G."/>
            <person name="Martin F."/>
            <person name="Kauserud H."/>
        </authorList>
    </citation>
    <scope>NUCLEOTIDE SEQUENCE</scope>
    <source>
        <strain evidence="2">CBHHK200</strain>
    </source>
</reference>